<dbReference type="Gene3D" id="6.10.140.2220">
    <property type="match status" value="2"/>
</dbReference>
<dbReference type="PROSITE" id="PS50280">
    <property type="entry name" value="SET"/>
    <property type="match status" value="1"/>
</dbReference>
<keyword evidence="8" id="KW-0802">TPR repeat</keyword>
<dbReference type="PROSITE" id="PS50005">
    <property type="entry name" value="TPR"/>
    <property type="match status" value="1"/>
</dbReference>
<reference evidence="11 12" key="1">
    <citation type="submission" date="2024-03" db="EMBL/GenBank/DDBJ databases">
        <title>Adaptation during the transition from Ophiocordyceps entomopathogen to insect associate is accompanied by gene loss and intensified selection.</title>
        <authorList>
            <person name="Ward C.M."/>
            <person name="Onetto C.A."/>
            <person name="Borneman A.R."/>
        </authorList>
    </citation>
    <scope>NUCLEOTIDE SEQUENCE [LARGE SCALE GENOMIC DNA]</scope>
    <source>
        <strain evidence="11">AWRI1</strain>
        <tissue evidence="11">Single Adult Female</tissue>
    </source>
</reference>
<dbReference type="SMART" id="SM00028">
    <property type="entry name" value="TPR"/>
    <property type="match status" value="4"/>
</dbReference>
<evidence type="ECO:0000259" key="10">
    <source>
        <dbReference type="PROSITE" id="PS50865"/>
    </source>
</evidence>
<feature type="domain" description="MYND-type" evidence="10">
    <location>
        <begin position="255"/>
        <end position="294"/>
    </location>
</feature>
<feature type="domain" description="SET" evidence="9">
    <location>
        <begin position="621"/>
        <end position="912"/>
    </location>
</feature>
<gene>
    <name evidence="11" type="ORF">V9T40_005403</name>
</gene>
<dbReference type="GO" id="GO:0008276">
    <property type="term" value="F:protein methyltransferase activity"/>
    <property type="evidence" value="ECO:0007669"/>
    <property type="project" value="UniProtKB-ARBA"/>
</dbReference>
<dbReference type="PANTHER" id="PTHR46165">
    <property type="entry name" value="SET AND MYND DOMAIN-CONTAINING PROTEIN 4"/>
    <property type="match status" value="1"/>
</dbReference>
<dbReference type="PANTHER" id="PTHR46165:SF2">
    <property type="entry name" value="SET AND MYND DOMAIN-CONTAINING PROTEIN 4"/>
    <property type="match status" value="1"/>
</dbReference>
<protein>
    <recommendedName>
        <fullName evidence="13">SET and MYND domain-containing protein 4</fullName>
    </recommendedName>
</protein>
<dbReference type="Proteomes" id="UP001367676">
    <property type="component" value="Unassembled WGS sequence"/>
</dbReference>
<feature type="domain" description="MYND-type" evidence="10">
    <location>
        <begin position="666"/>
        <end position="705"/>
    </location>
</feature>
<comment type="caution">
    <text evidence="11">The sequence shown here is derived from an EMBL/GenBank/DDBJ whole genome shotgun (WGS) entry which is preliminary data.</text>
</comment>
<proteinExistence type="predicted"/>
<evidence type="ECO:0000256" key="3">
    <source>
        <dbReference type="ARBA" id="ARBA00022691"/>
    </source>
</evidence>
<dbReference type="InterPro" id="IPR001214">
    <property type="entry name" value="SET_dom"/>
</dbReference>
<dbReference type="PROSITE" id="PS50865">
    <property type="entry name" value="ZF_MYND_2"/>
    <property type="match status" value="2"/>
</dbReference>
<dbReference type="SUPFAM" id="SSF48452">
    <property type="entry name" value="TPR-like"/>
    <property type="match status" value="2"/>
</dbReference>
<evidence type="ECO:0000256" key="4">
    <source>
        <dbReference type="ARBA" id="ARBA00022723"/>
    </source>
</evidence>
<dbReference type="InterPro" id="IPR046341">
    <property type="entry name" value="SET_dom_sf"/>
</dbReference>
<evidence type="ECO:0000256" key="1">
    <source>
        <dbReference type="ARBA" id="ARBA00022603"/>
    </source>
</evidence>
<evidence type="ECO:0000256" key="7">
    <source>
        <dbReference type="PROSITE-ProRule" id="PRU00134"/>
    </source>
</evidence>
<dbReference type="Gene3D" id="2.170.270.10">
    <property type="entry name" value="SET domain"/>
    <property type="match status" value="1"/>
</dbReference>
<evidence type="ECO:0000256" key="8">
    <source>
        <dbReference type="PROSITE-ProRule" id="PRU00339"/>
    </source>
</evidence>
<evidence type="ECO:0000256" key="5">
    <source>
        <dbReference type="ARBA" id="ARBA00022771"/>
    </source>
</evidence>
<evidence type="ECO:0000256" key="2">
    <source>
        <dbReference type="ARBA" id="ARBA00022679"/>
    </source>
</evidence>
<keyword evidence="3" id="KW-0949">S-adenosyl-L-methionine</keyword>
<dbReference type="InterPro" id="IPR011990">
    <property type="entry name" value="TPR-like_helical_dom_sf"/>
</dbReference>
<dbReference type="Pfam" id="PF00856">
    <property type="entry name" value="SET"/>
    <property type="match status" value="1"/>
</dbReference>
<evidence type="ECO:0000256" key="6">
    <source>
        <dbReference type="ARBA" id="ARBA00022833"/>
    </source>
</evidence>
<keyword evidence="6" id="KW-0862">Zinc</keyword>
<organism evidence="11 12">
    <name type="scientific">Parthenolecanium corni</name>
    <dbReference type="NCBI Taxonomy" id="536013"/>
    <lineage>
        <taxon>Eukaryota</taxon>
        <taxon>Metazoa</taxon>
        <taxon>Ecdysozoa</taxon>
        <taxon>Arthropoda</taxon>
        <taxon>Hexapoda</taxon>
        <taxon>Insecta</taxon>
        <taxon>Pterygota</taxon>
        <taxon>Neoptera</taxon>
        <taxon>Paraneoptera</taxon>
        <taxon>Hemiptera</taxon>
        <taxon>Sternorrhyncha</taxon>
        <taxon>Coccoidea</taxon>
        <taxon>Coccidae</taxon>
        <taxon>Parthenolecanium</taxon>
    </lineage>
</organism>
<dbReference type="GO" id="GO:0008757">
    <property type="term" value="F:S-adenosylmethionine-dependent methyltransferase activity"/>
    <property type="evidence" value="ECO:0007669"/>
    <property type="project" value="UniProtKB-ARBA"/>
</dbReference>
<dbReference type="InterPro" id="IPR052097">
    <property type="entry name" value="SET-MYND_domain_protein"/>
</dbReference>
<evidence type="ECO:0000313" key="11">
    <source>
        <dbReference type="EMBL" id="KAK7588158.1"/>
    </source>
</evidence>
<evidence type="ECO:0000313" key="12">
    <source>
        <dbReference type="Proteomes" id="UP001367676"/>
    </source>
</evidence>
<dbReference type="InterPro" id="IPR019734">
    <property type="entry name" value="TPR_rpt"/>
</dbReference>
<feature type="repeat" description="TPR" evidence="8">
    <location>
        <begin position="64"/>
        <end position="97"/>
    </location>
</feature>
<dbReference type="GO" id="GO:0005737">
    <property type="term" value="C:cytoplasm"/>
    <property type="evidence" value="ECO:0007669"/>
    <property type="project" value="TreeGrafter"/>
</dbReference>
<dbReference type="GO" id="GO:0008170">
    <property type="term" value="F:N-methyltransferase activity"/>
    <property type="evidence" value="ECO:0007669"/>
    <property type="project" value="UniProtKB-ARBA"/>
</dbReference>
<keyword evidence="1" id="KW-0489">Methyltransferase</keyword>
<dbReference type="GO" id="GO:0032259">
    <property type="term" value="P:methylation"/>
    <property type="evidence" value="ECO:0007669"/>
    <property type="project" value="UniProtKB-KW"/>
</dbReference>
<dbReference type="GO" id="GO:0042826">
    <property type="term" value="F:histone deacetylase binding"/>
    <property type="evidence" value="ECO:0007669"/>
    <property type="project" value="TreeGrafter"/>
</dbReference>
<dbReference type="SUPFAM" id="SSF144232">
    <property type="entry name" value="HIT/MYND zinc finger-like"/>
    <property type="match status" value="2"/>
</dbReference>
<accession>A0AAN9Y3A3</accession>
<dbReference type="EMBL" id="JBBCAQ010000023">
    <property type="protein sequence ID" value="KAK7588158.1"/>
    <property type="molecule type" value="Genomic_DNA"/>
</dbReference>
<evidence type="ECO:0000259" key="9">
    <source>
        <dbReference type="PROSITE" id="PS50280"/>
    </source>
</evidence>
<dbReference type="SUPFAM" id="SSF82199">
    <property type="entry name" value="SET domain"/>
    <property type="match status" value="1"/>
</dbReference>
<keyword evidence="2" id="KW-0808">Transferase</keyword>
<sequence>MENLMDDFMVNVSMLELLRFHQFCLEKTERSSVDEKLQLVYEYLKSVNEWPAVGECASKSVVQAKELRLAGNSAFQRGNYSDAVKFYTESVAVAPPGSQELAFAYANRSAASFSLQKYHECLLDINRAFQENYPEAGKQKLIDRKKKCLLHVQEVLNLCKSVPSGFVNHPSLKYLEELSKTFDSESLDLPPRFSLPKVDFKNKMIPNVSEKIIMKKKRDDKISMIANVNIKPGEVLAIQKPISWNLSMEFAHTHCANCLTRTDALIPCPKCSVVMFCSLRCREQAFKLFHRIECQMFGKLTMDERNGLLEDWCNIRTLLVLTKQGEELDKIMNHPAYKFPLAKTVSHNLKEKFDSLSLSSVLCHGRLTNDEKDLTDLSFGFNLSKFRLALMCVAVLKQTTFFDQQSKEDRNRFCTMEVLKEVIVQHFRDFCYERVQRSSVDEKIQVAYEYLKSLKSLPVLQPLSSKSTTKAVEFRTIGNCEYRHRNSIQALLNYTKSVAFAPTQSKELAYAYANRSAALLDLGRFHECLLDINRALRENYPDNLKKKLLDRKKTCVANFQSMLALSRSLPHDIGQHLLLGKASLEELEESLNPDGTEPPTHISIPPPEIDFKNKTIPNASGKIKIKVTPDNKINVVATADIKPGEVLVVAEPFLSGLNDEYIFTHCANCFVRTEALIHCPNCSLVMYCGARCRENAFNKFHRTECEIFSMLTPENEDVSLMTWAALRVILVATKQGQKLDEIMNHPVYKFPLAKNVHHYAKVQFNSQDYSSAFHHGQFSYANNFEDFSSGLSLNPLLTVATWVYLLRHSSYFGEDKSLNLEAPFTNRELFVASCLLRSLQFDFRTIKEGYDDLNNVNEILLDRSIGHGLFPLLNALGHSCDPNVSMFSYENNLVCRSICPIKAGEQIFDCYDDPYYKSPKQTRISHLLEKYKFECKCKPCVRNWPVKEDLPSGFPKVVSDTLGVVWFQQYASEFRKLKNRLNYQDMADSGILEFLCEYLSILDKRFERPCREFIDCATLLQFSLSTGANFYHIING</sequence>
<evidence type="ECO:0008006" key="13">
    <source>
        <dbReference type="Google" id="ProtNLM"/>
    </source>
</evidence>
<dbReference type="AlphaFoldDB" id="A0AAN9Y3A3"/>
<dbReference type="Pfam" id="PF01753">
    <property type="entry name" value="zf-MYND"/>
    <property type="match status" value="2"/>
</dbReference>
<dbReference type="InterPro" id="IPR002893">
    <property type="entry name" value="Znf_MYND"/>
</dbReference>
<name>A0AAN9Y3A3_9HEMI</name>
<dbReference type="Gene3D" id="1.25.40.10">
    <property type="entry name" value="Tetratricopeptide repeat domain"/>
    <property type="match status" value="2"/>
</dbReference>
<keyword evidence="5 7" id="KW-0863">Zinc-finger</keyword>
<dbReference type="GO" id="GO:0008270">
    <property type="term" value="F:zinc ion binding"/>
    <property type="evidence" value="ECO:0007669"/>
    <property type="project" value="UniProtKB-KW"/>
</dbReference>
<dbReference type="GO" id="GO:0005634">
    <property type="term" value="C:nucleus"/>
    <property type="evidence" value="ECO:0007669"/>
    <property type="project" value="TreeGrafter"/>
</dbReference>
<keyword evidence="4" id="KW-0479">Metal-binding</keyword>
<keyword evidence="12" id="KW-1185">Reference proteome</keyword>